<proteinExistence type="predicted"/>
<reference evidence="1" key="1">
    <citation type="submission" date="2022-04" db="EMBL/GenBank/DDBJ databases">
        <title>Genome of the entomopathogenic fungus Entomophthora muscae.</title>
        <authorList>
            <person name="Elya C."/>
            <person name="Lovett B.R."/>
            <person name="Lee E."/>
            <person name="Macias A.M."/>
            <person name="Hajek A.E."/>
            <person name="De Bivort B.L."/>
            <person name="Kasson M.T."/>
            <person name="De Fine Licht H.H."/>
            <person name="Stajich J.E."/>
        </authorList>
    </citation>
    <scope>NUCLEOTIDE SEQUENCE</scope>
    <source>
        <strain evidence="1">Berkeley</strain>
    </source>
</reference>
<keyword evidence="2" id="KW-1185">Reference proteome</keyword>
<organism evidence="1 2">
    <name type="scientific">Entomophthora muscae</name>
    <dbReference type="NCBI Taxonomy" id="34485"/>
    <lineage>
        <taxon>Eukaryota</taxon>
        <taxon>Fungi</taxon>
        <taxon>Fungi incertae sedis</taxon>
        <taxon>Zoopagomycota</taxon>
        <taxon>Entomophthoromycotina</taxon>
        <taxon>Entomophthoromycetes</taxon>
        <taxon>Entomophthorales</taxon>
        <taxon>Entomophthoraceae</taxon>
        <taxon>Entomophthora</taxon>
    </lineage>
</organism>
<dbReference type="Proteomes" id="UP001165960">
    <property type="component" value="Unassembled WGS sequence"/>
</dbReference>
<dbReference type="EMBL" id="QTSX02006460">
    <property type="protein sequence ID" value="KAJ9054211.1"/>
    <property type="molecule type" value="Genomic_DNA"/>
</dbReference>
<sequence>MKSILTLLAAGVFSYNLSGNQVGNGVCPSSTQMSVRDVGARDYIRTNDFYTKKAGESCKKTANADVYRGFKVRPDIIEYVYSRRVVRYKGTRAKTVSDQLNRFAVLEFDISNLKTQDELTSLLEDWNTPQRLALTMKAEQWKDFGSLIVSQKTLFSHLFFKVTDVAVSKKLTKKENFSPQPEIPVSFL</sequence>
<protein>
    <submittedName>
        <fullName evidence="1">Uncharacterized protein</fullName>
    </submittedName>
</protein>
<comment type="caution">
    <text evidence="1">The sequence shown here is derived from an EMBL/GenBank/DDBJ whole genome shotgun (WGS) entry which is preliminary data.</text>
</comment>
<gene>
    <name evidence="1" type="ORF">DSO57_1017009</name>
</gene>
<evidence type="ECO:0000313" key="1">
    <source>
        <dbReference type="EMBL" id="KAJ9054211.1"/>
    </source>
</evidence>
<evidence type="ECO:0000313" key="2">
    <source>
        <dbReference type="Proteomes" id="UP001165960"/>
    </source>
</evidence>
<accession>A0ACC2RVS8</accession>
<name>A0ACC2RVS8_9FUNG</name>